<dbReference type="PANTHER" id="PTHR24031">
    <property type="entry name" value="RNA HELICASE"/>
    <property type="match status" value="1"/>
</dbReference>
<feature type="domain" description="Helicase ATP-binding" evidence="5">
    <location>
        <begin position="266"/>
        <end position="415"/>
    </location>
</feature>
<evidence type="ECO:0000259" key="6">
    <source>
        <dbReference type="PROSITE" id="PS51194"/>
    </source>
</evidence>
<evidence type="ECO:0000259" key="5">
    <source>
        <dbReference type="PROSITE" id="PS51192"/>
    </source>
</evidence>
<evidence type="ECO:0000313" key="8">
    <source>
        <dbReference type="Proteomes" id="UP001204445"/>
    </source>
</evidence>
<dbReference type="AlphaFoldDB" id="A0AAE3L1U8"/>
<comment type="caution">
    <text evidence="7">The sequence shown here is derived from an EMBL/GenBank/DDBJ whole genome shotgun (WGS) entry which is preliminary data.</text>
</comment>
<dbReference type="SMART" id="SM00490">
    <property type="entry name" value="HELICc"/>
    <property type="match status" value="1"/>
</dbReference>
<dbReference type="InterPro" id="IPR000330">
    <property type="entry name" value="SNF2_N"/>
</dbReference>
<dbReference type="PROSITE" id="PS51194">
    <property type="entry name" value="HELICASE_CTER"/>
    <property type="match status" value="1"/>
</dbReference>
<gene>
    <name evidence="7" type="ORF">J2T55_002138</name>
</gene>
<dbReference type="GO" id="GO:0004386">
    <property type="term" value="F:helicase activity"/>
    <property type="evidence" value="ECO:0007669"/>
    <property type="project" value="UniProtKB-KW"/>
</dbReference>
<dbReference type="InterPro" id="IPR038718">
    <property type="entry name" value="SNF2-like_sf"/>
</dbReference>
<keyword evidence="3 7" id="KW-0347">Helicase</keyword>
<evidence type="ECO:0000256" key="3">
    <source>
        <dbReference type="ARBA" id="ARBA00022806"/>
    </source>
</evidence>
<keyword evidence="2" id="KW-0378">Hydrolase</keyword>
<dbReference type="PROSITE" id="PS51192">
    <property type="entry name" value="HELICASE_ATP_BIND_1"/>
    <property type="match status" value="1"/>
</dbReference>
<dbReference type="Pfam" id="PF00271">
    <property type="entry name" value="Helicase_C"/>
    <property type="match status" value="1"/>
</dbReference>
<dbReference type="Pfam" id="PF00176">
    <property type="entry name" value="SNF2-rel_dom"/>
    <property type="match status" value="1"/>
</dbReference>
<dbReference type="EMBL" id="JANUCT010000015">
    <property type="protein sequence ID" value="MCS3904105.1"/>
    <property type="molecule type" value="Genomic_DNA"/>
</dbReference>
<dbReference type="SMART" id="SM00487">
    <property type="entry name" value="DEXDc"/>
    <property type="match status" value="1"/>
</dbReference>
<accession>A0AAE3L1U8</accession>
<organism evidence="7 8">
    <name type="scientific">Methylohalomonas lacus</name>
    <dbReference type="NCBI Taxonomy" id="398773"/>
    <lineage>
        <taxon>Bacteria</taxon>
        <taxon>Pseudomonadati</taxon>
        <taxon>Pseudomonadota</taxon>
        <taxon>Gammaproteobacteria</taxon>
        <taxon>Methylohalomonadales</taxon>
        <taxon>Methylohalomonadaceae</taxon>
        <taxon>Methylohalomonas</taxon>
    </lineage>
</organism>
<evidence type="ECO:0000256" key="2">
    <source>
        <dbReference type="ARBA" id="ARBA00022801"/>
    </source>
</evidence>
<dbReference type="InterPro" id="IPR027417">
    <property type="entry name" value="P-loop_NTPase"/>
</dbReference>
<dbReference type="Gene3D" id="3.40.50.10810">
    <property type="entry name" value="Tandem AAA-ATPase domain"/>
    <property type="match status" value="1"/>
</dbReference>
<dbReference type="RefSeq" id="WP_259056374.1">
    <property type="nucleotide sequence ID" value="NZ_JANUCT010000015.1"/>
</dbReference>
<evidence type="ECO:0000256" key="1">
    <source>
        <dbReference type="ARBA" id="ARBA00022741"/>
    </source>
</evidence>
<dbReference type="CDD" id="cd09117">
    <property type="entry name" value="PLDc_Bfil_DEXD_like"/>
    <property type="match status" value="1"/>
</dbReference>
<name>A0AAE3L1U8_9GAMM</name>
<dbReference type="InterPro" id="IPR001650">
    <property type="entry name" value="Helicase_C-like"/>
</dbReference>
<keyword evidence="1" id="KW-0547">Nucleotide-binding</keyword>
<evidence type="ECO:0000313" key="7">
    <source>
        <dbReference type="EMBL" id="MCS3904105.1"/>
    </source>
</evidence>
<dbReference type="GO" id="GO:0016787">
    <property type="term" value="F:hydrolase activity"/>
    <property type="evidence" value="ECO:0007669"/>
    <property type="project" value="UniProtKB-KW"/>
</dbReference>
<dbReference type="Proteomes" id="UP001204445">
    <property type="component" value="Unassembled WGS sequence"/>
</dbReference>
<dbReference type="GO" id="GO:0005524">
    <property type="term" value="F:ATP binding"/>
    <property type="evidence" value="ECO:0007669"/>
    <property type="project" value="UniProtKB-KW"/>
</dbReference>
<evidence type="ECO:0000256" key="4">
    <source>
        <dbReference type="ARBA" id="ARBA00022840"/>
    </source>
</evidence>
<keyword evidence="8" id="KW-1185">Reference proteome</keyword>
<keyword evidence="4" id="KW-0067">ATP-binding</keyword>
<sequence>MSTDNQFDLFEADITAAAPSVEWPSAERFPLNLPGRSTGSIIERDLFAASDALIVTGYTSLGRLISFLGCLSSERQQPLRLLIGAEPHPTARTDFNLQGHDLPDEIRRFWLARGISLRLSGLLLKVMEDLRSGVIEARFMPRSYGMLHAKIYCADDISTLGSSNFSDAGLAHNLEANARFSARDSRRSSELRQIAENYWSMGKNYNDALLGLLEQLLKIVSWEEALARACAELLEGRWAEDYLRHYGLGQGEELWPSQVRGIAQALMLLRQVGSVLVADATGSGKTRMGVHLIRALMQQIWSSSRQRKGAPIMVCPPLVKLSWEREAEHCGLPLTTTSHGMLSQRSSEDVDLMLKRLSSAQILAVDEAHNFLNLASQRTQAILRNLADHTLLFTATPINRSSVDLLRIADLIGADNLAPQTLKMFERLLGRRRLNRSLSEGERQALQHEIARFTVRRTKSQLNAMIDEQPEAYQAAGNLCRYPNHQPHTYILDEPDSDRMAAAHVSELTDQLLGLNYLAGEIALPAALRRDGWTDEKYLASRLKGAHKLAAYMVRSRLRSSRAALLEYLRGTRHALEFFDLHEGFHKNSTGNVIDRLTRLEGHLPHNSLTDIELPEWLRDPEQHRIACEKEIAVYREVEKIIQDYLSDSREQRKAEQLYELLDDHDLVLAFDSCPITLALIRKLLKKLGDITVYIATGDPSSERREIATIFNPGSQDRRVIGLCSDSLAEGVNLQQASAVVNLDMPSVVRIAEQRIGRVDRMDSPHPRVDIYWPDDAEEFALTTDERFVERFETVENLLGSNITLPEHLLNANRGRPIDTNKLVQEFEQALAEDDWNEIEDAFAPVRGLIQGRLTLVSPEVYADMRQETARILSRVAIAPARRPWGFFCLRGDSERAPAWILIPAPDGKPILDLAEICTGLRDRLQPDMPTSPATEDHMRWLEPFLRRLVLAERERLPRKKRRALDEMRIILTHYQAKAAAEHRQDDLDLCQRLIRWLDSQNPEQMPDWEAMAERWLDLIRPVWYSALQKRRRKRPLRLSDLRSRLLNEDRIELADIRRTFSRIPRLPPVEERIAACILGVPMLREGRKPDV</sequence>
<proteinExistence type="predicted"/>
<dbReference type="Gene3D" id="3.30.870.10">
    <property type="entry name" value="Endonuclease Chain A"/>
    <property type="match status" value="1"/>
</dbReference>
<dbReference type="SUPFAM" id="SSF56024">
    <property type="entry name" value="Phospholipase D/nuclease"/>
    <property type="match status" value="1"/>
</dbReference>
<feature type="domain" description="Helicase C-terminal" evidence="6">
    <location>
        <begin position="630"/>
        <end position="813"/>
    </location>
</feature>
<protein>
    <submittedName>
        <fullName evidence="7">Superfamily II DNA or RNA helicase</fullName>
    </submittedName>
</protein>
<dbReference type="Gene3D" id="3.40.50.300">
    <property type="entry name" value="P-loop containing nucleotide triphosphate hydrolases"/>
    <property type="match status" value="1"/>
</dbReference>
<dbReference type="SUPFAM" id="SSF52540">
    <property type="entry name" value="P-loop containing nucleoside triphosphate hydrolases"/>
    <property type="match status" value="2"/>
</dbReference>
<dbReference type="InterPro" id="IPR014001">
    <property type="entry name" value="Helicase_ATP-bd"/>
</dbReference>
<reference evidence="7" key="1">
    <citation type="submission" date="2022-08" db="EMBL/GenBank/DDBJ databases">
        <title>Genomic Encyclopedia of Type Strains, Phase III (KMG-III): the genomes of soil and plant-associated and newly described type strains.</title>
        <authorList>
            <person name="Whitman W."/>
        </authorList>
    </citation>
    <scope>NUCLEOTIDE SEQUENCE</scope>
    <source>
        <strain evidence="7">HMT 1</strain>
    </source>
</reference>